<feature type="compositionally biased region" description="Polar residues" evidence="9">
    <location>
        <begin position="1345"/>
        <end position="1356"/>
    </location>
</feature>
<dbReference type="InterPro" id="IPR044574">
    <property type="entry name" value="ARIP4-like"/>
</dbReference>
<dbReference type="GO" id="GO:0005524">
    <property type="term" value="F:ATP binding"/>
    <property type="evidence" value="ECO:0007669"/>
    <property type="project" value="UniProtKB-KW"/>
</dbReference>
<evidence type="ECO:0000313" key="13">
    <source>
        <dbReference type="Proteomes" id="UP000272942"/>
    </source>
</evidence>
<feature type="region of interest" description="Disordered" evidence="9">
    <location>
        <begin position="1172"/>
        <end position="1291"/>
    </location>
</feature>
<feature type="compositionally biased region" description="Polar residues" evidence="9">
    <location>
        <begin position="1380"/>
        <end position="1389"/>
    </location>
</feature>
<evidence type="ECO:0000313" key="12">
    <source>
        <dbReference type="EMBL" id="VDP78834.1"/>
    </source>
</evidence>
<feature type="compositionally biased region" description="Low complexity" evidence="9">
    <location>
        <begin position="1610"/>
        <end position="1627"/>
    </location>
</feature>
<feature type="compositionally biased region" description="Low complexity" evidence="9">
    <location>
        <begin position="1357"/>
        <end position="1373"/>
    </location>
</feature>
<feature type="compositionally biased region" description="Low complexity" evidence="9">
    <location>
        <begin position="1235"/>
        <end position="1251"/>
    </location>
</feature>
<feature type="domain" description="Helicase C-terminal" evidence="11">
    <location>
        <begin position="790"/>
        <end position="947"/>
    </location>
</feature>
<gene>
    <name evidence="12" type="ORF">ECPE_LOCUS6610</name>
</gene>
<proteinExistence type="inferred from homology"/>
<feature type="region of interest" description="Disordered" evidence="9">
    <location>
        <begin position="188"/>
        <end position="215"/>
    </location>
</feature>
<organism evidence="12 13">
    <name type="scientific">Echinostoma caproni</name>
    <dbReference type="NCBI Taxonomy" id="27848"/>
    <lineage>
        <taxon>Eukaryota</taxon>
        <taxon>Metazoa</taxon>
        <taxon>Spiralia</taxon>
        <taxon>Lophotrochozoa</taxon>
        <taxon>Platyhelminthes</taxon>
        <taxon>Trematoda</taxon>
        <taxon>Digenea</taxon>
        <taxon>Plagiorchiida</taxon>
        <taxon>Echinostomata</taxon>
        <taxon>Echinostomatoidea</taxon>
        <taxon>Echinostomatidae</taxon>
        <taxon>Echinostoma</taxon>
    </lineage>
</organism>
<feature type="compositionally biased region" description="Basic and acidic residues" evidence="9">
    <location>
        <begin position="1390"/>
        <end position="1403"/>
    </location>
</feature>
<dbReference type="SMART" id="SM00487">
    <property type="entry name" value="DEXDc"/>
    <property type="match status" value="1"/>
</dbReference>
<feature type="compositionally biased region" description="Acidic residues" evidence="9">
    <location>
        <begin position="1"/>
        <end position="21"/>
    </location>
</feature>
<dbReference type="PANTHER" id="PTHR45797">
    <property type="entry name" value="RAD54-LIKE"/>
    <property type="match status" value="1"/>
</dbReference>
<feature type="compositionally biased region" description="Polar residues" evidence="9">
    <location>
        <begin position="1726"/>
        <end position="1737"/>
    </location>
</feature>
<evidence type="ECO:0000256" key="3">
    <source>
        <dbReference type="ARBA" id="ARBA00022741"/>
    </source>
</evidence>
<evidence type="ECO:0000256" key="2">
    <source>
        <dbReference type="ARBA" id="ARBA00007025"/>
    </source>
</evidence>
<evidence type="ECO:0000256" key="9">
    <source>
        <dbReference type="SAM" id="MobiDB-lite"/>
    </source>
</evidence>
<comment type="similarity">
    <text evidence="2">Belongs to the SNF2/RAD54 helicase family.</text>
</comment>
<keyword evidence="8" id="KW-0539">Nucleus</keyword>
<feature type="compositionally biased region" description="Low complexity" evidence="9">
    <location>
        <begin position="1172"/>
        <end position="1209"/>
    </location>
</feature>
<comment type="subcellular location">
    <subcellularLocation>
        <location evidence="1">Nucleus</location>
    </subcellularLocation>
</comment>
<dbReference type="Proteomes" id="UP000272942">
    <property type="component" value="Unassembled WGS sequence"/>
</dbReference>
<dbReference type="Gene3D" id="3.40.50.10810">
    <property type="entry name" value="Tandem AAA-ATPase domain"/>
    <property type="match status" value="2"/>
</dbReference>
<evidence type="ECO:0000256" key="5">
    <source>
        <dbReference type="ARBA" id="ARBA00022806"/>
    </source>
</evidence>
<feature type="compositionally biased region" description="Low complexity" evidence="9">
    <location>
        <begin position="1559"/>
        <end position="1577"/>
    </location>
</feature>
<feature type="region of interest" description="Disordered" evidence="9">
    <location>
        <begin position="1702"/>
        <end position="1737"/>
    </location>
</feature>
<keyword evidence="4" id="KW-0378">Hydrolase</keyword>
<feature type="compositionally biased region" description="Polar residues" evidence="9">
    <location>
        <begin position="719"/>
        <end position="734"/>
    </location>
</feature>
<feature type="region of interest" description="Disordered" evidence="9">
    <location>
        <begin position="1"/>
        <end position="27"/>
    </location>
</feature>
<keyword evidence="3" id="KW-0547">Nucleotide-binding</keyword>
<dbReference type="PROSITE" id="PS51194">
    <property type="entry name" value="HELICASE_CTER"/>
    <property type="match status" value="1"/>
</dbReference>
<dbReference type="Pfam" id="PF00271">
    <property type="entry name" value="Helicase_C"/>
    <property type="match status" value="1"/>
</dbReference>
<sequence>MSDGDDEPEEEEEEVETEICELQDASSYADADGKIVLNPNRTDENEPEVLLPPQIARVIKPHQVSGVRFLYDNVVESLERFHQTDGFGCILAHSMGLGKTIQIIGFLESLFRYCKAQRVLVVVPINTIQNWQAEFEMWVPSDTSKRTAQQSVKSEPPSANNENCETAESRDDLEVSETNIFESPALKSTSTFESTDAEQTAEGESDHGMCEASESPNIKASLNPCVRSFKLFVVRDVIKTMTQRHEIICQWFTEGGVLLLGYEMFRLLLNQKRTPPAPTLLKTEVRGKRRKKALCVDLEKEEKKEKMLADFHTALLDPGPQLVICDEGHRIKNSEASISKALKAIRTRRRVVLTGYPLQNNLMEYWCMVDFVRPNYLGTKQEFTNMFQRPIENGQCIDSTPEDRKIMQGRAHVLHDLLSGFVQRRSHAVLKASLPPKTEIVLLIKLSPLQRTLYAAFMRSLNSIGPLGWAQVNTLKTYAMCCKIWNHPDILWRAMEEHKEAMDFDIEDPSASGAMAAKGMHRSTTTTNMSTANANQTVFPNLNMHTGASTAFSGGTQPTANTNAWQSQATTAGVNFPFPNAQNQEVQNLTVPSVSNPGLTSPPSLPASMYSHNSSQASNVGTYDWASDSELWGPEFKPGNVEHSGKIMIFLSLLEGCVMAGDKLLVFTQSLFTLDLLERILRQLPLPKTELTDEKNRSSANSSLEEQSNLTAPILQPAGISQNTSDRDTMNTPEAPQILECEPPTVTFPPTEDGLAEGTLDESHVMNSTSIISDKCEIVTPNTGSEENKDVPNHATNPLLEFEGEETLRSLHYRLASRLGSLNQPTVWTKNVHYFRLDGSTTASEREKLINHFNDPKNPAKLFLVSTRAGCLGVNLIGANRVVVFDASWNPCHDCQAVCRVYRYGQVKPCYIYRLVSDNTMEKKIYDRQVTKQGMSDRVVDELNPSQQFTRSQVELLMSFEDKDLESISDNDLEKCADLIKPDPVLATVLEKHKGWITKTPFTHESLLIDRKDYRLTRVEKRMAKQRYEQEKRLSLSYQQAHLFQLQRMQALQQQQLLAAGINPALVDTSRFMPRTPAILSRSNLNYRATYTSGMAALDAMRQVEHGTFRNPECKVTRIVATSDLYFPSTTNSTTTQRKIPKGEVMEVIQTSKGKYLRITRTGDLFVVKTNASTTQSSESSTGQTSAEDSSQPVSSTGAPSTTAAGTAVDKPQLQLPGMDNDRASSLEDGDSKNSKMISSKTSSHSGSSISNDRLGDDARSVSSIGQRSSKTDHGLGSAPSLGQESARTSYGSDAIRFPRADCATDASSANQQQRFTSASESQGSNDSSFSHLSPLRPPKAVDLNQPQFPASTQLRSPTATASTPTAVAAHTVRTPEPYSAQTAPTRAAHQNDTRSASEEQYHKTSRQLEQNQLNSWLCQTCGRPALMGCICQTNSRQHTGSEKPSVQEATPAHTSSGSGKGREVACASFTGSTGVGDASTQSSRENSFLSSNSYDSGFAAQYYQAAAVQRQHEQQQQQQYLRAAEKVARQSAAAAYMNLNKQAQAQAQAQVQAQAQAQAQAAQAQHSTTSGSHHSGAIQTPPPPSRRDFGLLNQGQNMTSPQHMLSHNSSSLHTTASVSSSFPSSPVQSPASVVHEYFAHLAGQQQAARFSVPSQDSAQSHSVTSAMQQYLAAGNHQTHAQSNSTVGADFYAHLSQRHFDHNNQSRAVTTQQVASTEHPTRPDASRSQFAFGSPTAHSTVTPFDRLQASNLLPNFRFP</sequence>
<keyword evidence="6" id="KW-0067">ATP-binding</keyword>
<reference evidence="12 13" key="1">
    <citation type="submission" date="2018-11" db="EMBL/GenBank/DDBJ databases">
        <authorList>
            <consortium name="Pathogen Informatics"/>
        </authorList>
    </citation>
    <scope>NUCLEOTIDE SEQUENCE [LARGE SCALE GENOMIC DNA]</scope>
    <source>
        <strain evidence="12 13">Egypt</strain>
    </source>
</reference>
<dbReference type="PROSITE" id="PS51192">
    <property type="entry name" value="HELICASE_ATP_BIND_1"/>
    <property type="match status" value="1"/>
</dbReference>
<evidence type="ECO:0000256" key="8">
    <source>
        <dbReference type="ARBA" id="ARBA00023242"/>
    </source>
</evidence>
<dbReference type="EMBL" id="UZAN01043627">
    <property type="protein sequence ID" value="VDP78834.1"/>
    <property type="molecule type" value="Genomic_DNA"/>
</dbReference>
<feature type="region of interest" description="Disordered" evidence="9">
    <location>
        <begin position="1305"/>
        <end position="1408"/>
    </location>
</feature>
<feature type="region of interest" description="Disordered" evidence="9">
    <location>
        <begin position="1559"/>
        <end position="1627"/>
    </location>
</feature>
<feature type="compositionally biased region" description="Polar residues" evidence="9">
    <location>
        <begin position="146"/>
        <end position="166"/>
    </location>
</feature>
<accession>A0A3P8H8I9</accession>
<feature type="compositionally biased region" description="Polar residues" evidence="9">
    <location>
        <begin position="1281"/>
        <end position="1291"/>
    </location>
</feature>
<feature type="compositionally biased region" description="Polar residues" evidence="9">
    <location>
        <begin position="1306"/>
        <end position="1332"/>
    </location>
</feature>
<dbReference type="InterPro" id="IPR049730">
    <property type="entry name" value="SNF2/RAD54-like_C"/>
</dbReference>
<dbReference type="SUPFAM" id="SSF52540">
    <property type="entry name" value="P-loop containing nucleoside triphosphate hydrolases"/>
    <property type="match status" value="2"/>
</dbReference>
<feature type="region of interest" description="Disordered" evidence="9">
    <location>
        <begin position="1436"/>
        <end position="1465"/>
    </location>
</feature>
<evidence type="ECO:0000256" key="6">
    <source>
        <dbReference type="ARBA" id="ARBA00022840"/>
    </source>
</evidence>
<dbReference type="OrthoDB" id="2020972at2759"/>
<dbReference type="GO" id="GO:0004386">
    <property type="term" value="F:helicase activity"/>
    <property type="evidence" value="ECO:0007669"/>
    <property type="project" value="UniProtKB-KW"/>
</dbReference>
<dbReference type="GO" id="GO:0016887">
    <property type="term" value="F:ATP hydrolysis activity"/>
    <property type="evidence" value="ECO:0007669"/>
    <property type="project" value="InterPro"/>
</dbReference>
<evidence type="ECO:0008006" key="14">
    <source>
        <dbReference type="Google" id="ProtNLM"/>
    </source>
</evidence>
<evidence type="ECO:0000259" key="10">
    <source>
        <dbReference type="PROSITE" id="PS51192"/>
    </source>
</evidence>
<feature type="compositionally biased region" description="Basic and acidic residues" evidence="9">
    <location>
        <begin position="1220"/>
        <end position="1234"/>
    </location>
</feature>
<feature type="compositionally biased region" description="Polar residues" evidence="9">
    <location>
        <begin position="1705"/>
        <end position="1718"/>
    </location>
</feature>
<evidence type="ECO:0000256" key="4">
    <source>
        <dbReference type="ARBA" id="ARBA00022801"/>
    </source>
</evidence>
<evidence type="ECO:0000256" key="7">
    <source>
        <dbReference type="ARBA" id="ARBA00023125"/>
    </source>
</evidence>
<dbReference type="SMART" id="SM00490">
    <property type="entry name" value="HELICc"/>
    <property type="match status" value="1"/>
</dbReference>
<feature type="region of interest" description="Disordered" evidence="9">
    <location>
        <begin position="691"/>
        <end position="744"/>
    </location>
</feature>
<feature type="region of interest" description="Disordered" evidence="9">
    <location>
        <begin position="146"/>
        <end position="173"/>
    </location>
</feature>
<dbReference type="PANTHER" id="PTHR45797:SF1">
    <property type="entry name" value="HELICASE ARIP4"/>
    <property type="match status" value="1"/>
</dbReference>
<keyword evidence="13" id="KW-1185">Reference proteome</keyword>
<dbReference type="GO" id="GO:0005634">
    <property type="term" value="C:nucleus"/>
    <property type="evidence" value="ECO:0007669"/>
    <property type="project" value="UniProtKB-SubCell"/>
</dbReference>
<dbReference type="Pfam" id="PF00176">
    <property type="entry name" value="SNF2-rel_dom"/>
    <property type="match status" value="1"/>
</dbReference>
<dbReference type="InterPro" id="IPR038718">
    <property type="entry name" value="SNF2-like_sf"/>
</dbReference>
<feature type="compositionally biased region" description="Polar residues" evidence="9">
    <location>
        <begin position="1436"/>
        <end position="1458"/>
    </location>
</feature>
<evidence type="ECO:0000259" key="11">
    <source>
        <dbReference type="PROSITE" id="PS51194"/>
    </source>
</evidence>
<dbReference type="CDD" id="cd18793">
    <property type="entry name" value="SF2_C_SNF"/>
    <property type="match status" value="1"/>
</dbReference>
<name>A0A3P8H8I9_9TREM</name>
<dbReference type="InterPro" id="IPR014001">
    <property type="entry name" value="Helicase_ATP-bd"/>
</dbReference>
<dbReference type="GO" id="GO:0003677">
    <property type="term" value="F:DNA binding"/>
    <property type="evidence" value="ECO:0007669"/>
    <property type="project" value="UniProtKB-KW"/>
</dbReference>
<keyword evidence="7" id="KW-0238">DNA-binding</keyword>
<feature type="compositionally biased region" description="Polar residues" evidence="9">
    <location>
        <begin position="698"/>
        <end position="711"/>
    </location>
</feature>
<feature type="compositionally biased region" description="Polar residues" evidence="9">
    <location>
        <begin position="1594"/>
        <end position="1609"/>
    </location>
</feature>
<protein>
    <recommendedName>
        <fullName evidence="14">Helicase ARIP4</fullName>
    </recommendedName>
</protein>
<dbReference type="InterPro" id="IPR027417">
    <property type="entry name" value="P-loop_NTPase"/>
</dbReference>
<dbReference type="InterPro" id="IPR000330">
    <property type="entry name" value="SNF2_N"/>
</dbReference>
<feature type="domain" description="Helicase ATP-binding" evidence="10">
    <location>
        <begin position="80"/>
        <end position="375"/>
    </location>
</feature>
<keyword evidence="5" id="KW-0347">Helicase</keyword>
<dbReference type="InterPro" id="IPR001650">
    <property type="entry name" value="Helicase_C-like"/>
</dbReference>
<dbReference type="Gene3D" id="3.40.50.300">
    <property type="entry name" value="P-loop containing nucleotide triphosphate hydrolases"/>
    <property type="match status" value="2"/>
</dbReference>
<evidence type="ECO:0000256" key="1">
    <source>
        <dbReference type="ARBA" id="ARBA00004123"/>
    </source>
</evidence>